<comment type="caution">
    <text evidence="1">The sequence shown here is derived from an EMBL/GenBank/DDBJ whole genome shotgun (WGS) entry which is preliminary data.</text>
</comment>
<evidence type="ECO:0000313" key="2">
    <source>
        <dbReference type="Proteomes" id="UP001499938"/>
    </source>
</evidence>
<dbReference type="InterPro" id="IPR023393">
    <property type="entry name" value="START-like_dom_sf"/>
</dbReference>
<proteinExistence type="predicted"/>
<dbReference type="EMBL" id="BAAAPO010000001">
    <property type="protein sequence ID" value="GAA1779009.1"/>
    <property type="molecule type" value="Genomic_DNA"/>
</dbReference>
<name>A0ABP4XGJ1_9MICO</name>
<dbReference type="Pfam" id="PF10604">
    <property type="entry name" value="Polyketide_cyc2"/>
    <property type="match status" value="1"/>
</dbReference>
<evidence type="ECO:0000313" key="1">
    <source>
        <dbReference type="EMBL" id="GAA1779009.1"/>
    </source>
</evidence>
<gene>
    <name evidence="1" type="ORF">GCM10009811_00540</name>
</gene>
<sequence length="154" mass="16461">MAGHGIHLTQQSTAAPEAVWGVLTNIAGAAETLSGVTAVEMLTPGPYAVGTRWRETRRMFGKEETQEMWVAEVDAPRRTVVRTQDKGVAYVTVFQVEPAGSGSRITMHFDAEQATPGRVARLAWSVLGPLGAKATAKVMRRDLADIAAAAERAS</sequence>
<dbReference type="SUPFAM" id="SSF55961">
    <property type="entry name" value="Bet v1-like"/>
    <property type="match status" value="1"/>
</dbReference>
<dbReference type="Gene3D" id="3.30.530.20">
    <property type="match status" value="1"/>
</dbReference>
<dbReference type="Proteomes" id="UP001499938">
    <property type="component" value="Unassembled WGS sequence"/>
</dbReference>
<organism evidence="1 2">
    <name type="scientific">Nostocoides veronense</name>
    <dbReference type="NCBI Taxonomy" id="330836"/>
    <lineage>
        <taxon>Bacteria</taxon>
        <taxon>Bacillati</taxon>
        <taxon>Actinomycetota</taxon>
        <taxon>Actinomycetes</taxon>
        <taxon>Micrococcales</taxon>
        <taxon>Intrasporangiaceae</taxon>
        <taxon>Nostocoides</taxon>
    </lineage>
</organism>
<protein>
    <submittedName>
        <fullName evidence="1">Uncharacterized protein</fullName>
    </submittedName>
</protein>
<keyword evidence="2" id="KW-1185">Reference proteome</keyword>
<dbReference type="RefSeq" id="WP_344079586.1">
    <property type="nucleotide sequence ID" value="NZ_BAAAPO010000001.1"/>
</dbReference>
<dbReference type="InterPro" id="IPR019587">
    <property type="entry name" value="Polyketide_cyclase/dehydratase"/>
</dbReference>
<reference evidence="2" key="1">
    <citation type="journal article" date="2019" name="Int. J. Syst. Evol. Microbiol.">
        <title>The Global Catalogue of Microorganisms (GCM) 10K type strain sequencing project: providing services to taxonomists for standard genome sequencing and annotation.</title>
        <authorList>
            <consortium name="The Broad Institute Genomics Platform"/>
            <consortium name="The Broad Institute Genome Sequencing Center for Infectious Disease"/>
            <person name="Wu L."/>
            <person name="Ma J."/>
        </authorList>
    </citation>
    <scope>NUCLEOTIDE SEQUENCE [LARGE SCALE GENOMIC DNA]</scope>
    <source>
        <strain evidence="2">JCM 15592</strain>
    </source>
</reference>
<accession>A0ABP4XGJ1</accession>